<reference evidence="4 5" key="1">
    <citation type="journal article" date="2013" name="BMC Genomics">
        <title>Genomics-driven discovery of the pneumocandin biosynthetic gene cluster in the fungus Glarea lozoyensis.</title>
        <authorList>
            <person name="Chen L."/>
            <person name="Yue Q."/>
            <person name="Zhang X."/>
            <person name="Xiang M."/>
            <person name="Wang C."/>
            <person name="Li S."/>
            <person name="Che Y."/>
            <person name="Ortiz-Lopez F.J."/>
            <person name="Bills G.F."/>
            <person name="Liu X."/>
            <person name="An Z."/>
        </authorList>
    </citation>
    <scope>NUCLEOTIDE SEQUENCE [LARGE SCALE GENOMIC DNA]</scope>
    <source>
        <strain evidence="5">ATCC 20868 / MF5171</strain>
    </source>
</reference>
<feature type="region of interest" description="Disordered" evidence="2">
    <location>
        <begin position="247"/>
        <end position="276"/>
    </location>
</feature>
<dbReference type="InterPro" id="IPR036599">
    <property type="entry name" value="DNA_ligase_N_sf"/>
</dbReference>
<dbReference type="eggNOG" id="ENOG502T390">
    <property type="taxonomic scope" value="Eukaryota"/>
</dbReference>
<evidence type="ECO:0000313" key="5">
    <source>
        <dbReference type="Proteomes" id="UP000016922"/>
    </source>
</evidence>
<evidence type="ECO:0000313" key="4">
    <source>
        <dbReference type="EMBL" id="EPE33834.1"/>
    </source>
</evidence>
<dbReference type="OMA" id="HACRILE"/>
<dbReference type="HOGENOM" id="CLU_384505_0_0_1"/>
<evidence type="ECO:0000256" key="2">
    <source>
        <dbReference type="SAM" id="MobiDB-lite"/>
    </source>
</evidence>
<keyword evidence="5" id="KW-1185">Reference proteome</keyword>
<dbReference type="GO" id="GO:0006310">
    <property type="term" value="P:DNA recombination"/>
    <property type="evidence" value="ECO:0007669"/>
    <property type="project" value="InterPro"/>
</dbReference>
<dbReference type="Gene3D" id="1.10.3260.10">
    <property type="entry name" value="DNA ligase, ATP-dependent, N-terminal domain"/>
    <property type="match status" value="1"/>
</dbReference>
<dbReference type="GeneID" id="19465900"/>
<name>S3D9P1_GLAL2</name>
<proteinExistence type="predicted"/>
<protein>
    <recommendedName>
        <fullName evidence="3">DNA ligase ATP-dependent N-terminal domain-containing protein</fullName>
    </recommendedName>
</protein>
<feature type="compositionally biased region" description="Low complexity" evidence="2">
    <location>
        <begin position="255"/>
        <end position="264"/>
    </location>
</feature>
<evidence type="ECO:0000259" key="3">
    <source>
        <dbReference type="Pfam" id="PF04675"/>
    </source>
</evidence>
<dbReference type="GO" id="GO:0003677">
    <property type="term" value="F:DNA binding"/>
    <property type="evidence" value="ECO:0007669"/>
    <property type="project" value="InterPro"/>
</dbReference>
<dbReference type="EMBL" id="KE145357">
    <property type="protein sequence ID" value="EPE33834.1"/>
    <property type="molecule type" value="Genomic_DNA"/>
</dbReference>
<gene>
    <name evidence="4" type="ORF">GLAREA_06847</name>
</gene>
<organism evidence="4 5">
    <name type="scientific">Glarea lozoyensis (strain ATCC 20868 / MF5171)</name>
    <dbReference type="NCBI Taxonomy" id="1116229"/>
    <lineage>
        <taxon>Eukaryota</taxon>
        <taxon>Fungi</taxon>
        <taxon>Dikarya</taxon>
        <taxon>Ascomycota</taxon>
        <taxon>Pezizomycotina</taxon>
        <taxon>Leotiomycetes</taxon>
        <taxon>Helotiales</taxon>
        <taxon>Helotiaceae</taxon>
        <taxon>Glarea</taxon>
    </lineage>
</organism>
<dbReference type="RefSeq" id="XP_008078986.1">
    <property type="nucleotide sequence ID" value="XM_008080795.1"/>
</dbReference>
<dbReference type="Pfam" id="PF04675">
    <property type="entry name" value="DNA_ligase_A_N"/>
    <property type="match status" value="1"/>
</dbReference>
<feature type="compositionally biased region" description="Basic residues" evidence="2">
    <location>
        <begin position="265"/>
        <end position="276"/>
    </location>
</feature>
<dbReference type="GO" id="GO:0006281">
    <property type="term" value="P:DNA repair"/>
    <property type="evidence" value="ECO:0007669"/>
    <property type="project" value="InterPro"/>
</dbReference>
<dbReference type="GO" id="GO:0003910">
    <property type="term" value="F:DNA ligase (ATP) activity"/>
    <property type="evidence" value="ECO:0007669"/>
    <property type="project" value="InterPro"/>
</dbReference>
<dbReference type="OrthoDB" id="2160351at2759"/>
<dbReference type="KEGG" id="glz:GLAREA_06847"/>
<keyword evidence="1" id="KW-0436">Ligase</keyword>
<feature type="region of interest" description="Disordered" evidence="2">
    <location>
        <begin position="446"/>
        <end position="484"/>
    </location>
</feature>
<feature type="compositionally biased region" description="Polar residues" evidence="2">
    <location>
        <begin position="469"/>
        <end position="484"/>
    </location>
</feature>
<dbReference type="InterPro" id="IPR012308">
    <property type="entry name" value="DNA_ligase_ATP-dep_N"/>
</dbReference>
<sequence>MHLATLKLERPYLRDAPYLPNHLKKIAQDETLKWFQRHRDKLNEFATSNGMVTGMLRPETWSDRDYGWEPVTLEPLIARLLKLTRSQLHELQKWKTHPHLGDLGAHACRILENMNHSAAVSVAAKVTVEEIDRILILIASRNRNSSNSLQELAVKCKDDRPIAELHGIFNRLRPREIKWLTRLLLKNTGLVAVPADFGVSSYQSQLPNCVTVRIEIPKPTIPVLKLGSTGTFRLSKSNQKLQLLSGKAIDVPQQSSNSSTSAPSRKNKAHAKWERHSKRNIKNVKRDISKHRSFSTLIDGPVVSATSRSTVFDAAAAIGETPTCRPRKSRETARHVSPNALVFQRGILQSLEPNSIASNLSTGTNSCSTHSQKLTVCSHHVSFRQENSIDSTFLSSSETTQNTNGLSSRYDVSSLLEPSTLKPHEKVSRSCQSKCSLILDTNDYSPKVKNGPRLKEPHVARPILRTPPGSESQTLSSSKIDQMSIPTKRGILQTPPNSRVKRPKRDFSRDGVVLQPREINSMLSSISPVSGLSRHTHTAKLAAQPNGSQVCSPKKVVVTKPVTHPPQSTKTSVTASPLIKAGGESCALGTATCPLINCIFLVPPSLPSGAKNRLISNLLPRHASTYLTSIPELADPSLPRRCPVTGRKYRKIVLIEPREVEESKRILIQVEGLKLTRSQYRKVWVECCDWRLLDGIAKSEQELEGSSANLWKRYWMCAV</sequence>
<accession>S3D9P1</accession>
<dbReference type="AlphaFoldDB" id="S3D9P1"/>
<dbReference type="Proteomes" id="UP000016922">
    <property type="component" value="Unassembled WGS sequence"/>
</dbReference>
<feature type="domain" description="DNA ligase ATP-dependent N-terminal" evidence="3">
    <location>
        <begin position="61"/>
        <end position="188"/>
    </location>
</feature>
<evidence type="ECO:0000256" key="1">
    <source>
        <dbReference type="ARBA" id="ARBA00022598"/>
    </source>
</evidence>
<dbReference type="STRING" id="1116229.S3D9P1"/>